<dbReference type="SUPFAM" id="SSF48403">
    <property type="entry name" value="Ankyrin repeat"/>
    <property type="match status" value="1"/>
</dbReference>
<organism evidence="4 5">
    <name type="scientific">Callosobruchus maculatus</name>
    <name type="common">Southern cowpea weevil</name>
    <name type="synonym">Pulse bruchid</name>
    <dbReference type="NCBI Taxonomy" id="64391"/>
    <lineage>
        <taxon>Eukaryota</taxon>
        <taxon>Metazoa</taxon>
        <taxon>Ecdysozoa</taxon>
        <taxon>Arthropoda</taxon>
        <taxon>Hexapoda</taxon>
        <taxon>Insecta</taxon>
        <taxon>Pterygota</taxon>
        <taxon>Neoptera</taxon>
        <taxon>Endopterygota</taxon>
        <taxon>Coleoptera</taxon>
        <taxon>Polyphaga</taxon>
        <taxon>Cucujiformia</taxon>
        <taxon>Chrysomeloidea</taxon>
        <taxon>Chrysomelidae</taxon>
        <taxon>Bruchinae</taxon>
        <taxon>Bruchini</taxon>
        <taxon>Callosobruchus</taxon>
    </lineage>
</organism>
<dbReference type="PROSITE" id="PS50088">
    <property type="entry name" value="ANK_REPEAT"/>
    <property type="match status" value="2"/>
</dbReference>
<protein>
    <submittedName>
        <fullName evidence="4">Uncharacterized protein</fullName>
    </submittedName>
</protein>
<dbReference type="Pfam" id="PF00023">
    <property type="entry name" value="Ank"/>
    <property type="match status" value="1"/>
</dbReference>
<dbReference type="OrthoDB" id="10251692at2759"/>
<dbReference type="InterPro" id="IPR002110">
    <property type="entry name" value="Ankyrin_rpt"/>
</dbReference>
<proteinExistence type="predicted"/>
<dbReference type="SMART" id="SM00248">
    <property type="entry name" value="ANK"/>
    <property type="match status" value="3"/>
</dbReference>
<keyword evidence="5" id="KW-1185">Reference proteome</keyword>
<dbReference type="Proteomes" id="UP000410492">
    <property type="component" value="Unassembled WGS sequence"/>
</dbReference>
<dbReference type="Pfam" id="PF12796">
    <property type="entry name" value="Ank_2"/>
    <property type="match status" value="1"/>
</dbReference>
<dbReference type="PANTHER" id="PTHR24171">
    <property type="entry name" value="ANKYRIN REPEAT DOMAIN-CONTAINING PROTEIN 39-RELATED"/>
    <property type="match status" value="1"/>
</dbReference>
<reference evidence="4 5" key="1">
    <citation type="submission" date="2019-01" db="EMBL/GenBank/DDBJ databases">
        <authorList>
            <person name="Sayadi A."/>
        </authorList>
    </citation>
    <scope>NUCLEOTIDE SEQUENCE [LARGE SCALE GENOMIC DNA]</scope>
</reference>
<dbReference type="AlphaFoldDB" id="A0A653CSG6"/>
<keyword evidence="1" id="KW-0677">Repeat</keyword>
<sequence length="268" mass="29257">MDSPEECSSSEEQDIKSIILPSVTPSLNSQDFKSKAITYNLSPSLGGGSKQWTVNRKSAFLPYRHQNKCNTTVLTNLQRGNTQAQNPFPQISDVNFHAKAGQGELTQQDVDNEPSVDIRDKHNMTALHWACHYGQVSTVQLLLNCGANVNLLGPEEESPLHLAASGGHHEITKMLIKAGSDVNHVDHMCNTALMYAAKGNHPHTCKELLLNGADCSLVNLNDDTAHTIAIDNNSTLAKTVIRNHLISKFEARSVSPTDSPPTEQDIKS</sequence>
<dbReference type="PROSITE" id="PS50297">
    <property type="entry name" value="ANK_REP_REGION"/>
    <property type="match status" value="2"/>
</dbReference>
<evidence type="ECO:0000256" key="3">
    <source>
        <dbReference type="PROSITE-ProRule" id="PRU00023"/>
    </source>
</evidence>
<evidence type="ECO:0000256" key="2">
    <source>
        <dbReference type="ARBA" id="ARBA00023043"/>
    </source>
</evidence>
<dbReference type="EMBL" id="CAACVG010008720">
    <property type="protein sequence ID" value="VEN50860.1"/>
    <property type="molecule type" value="Genomic_DNA"/>
</dbReference>
<evidence type="ECO:0000313" key="5">
    <source>
        <dbReference type="Proteomes" id="UP000410492"/>
    </source>
</evidence>
<dbReference type="InterPro" id="IPR036770">
    <property type="entry name" value="Ankyrin_rpt-contain_sf"/>
</dbReference>
<evidence type="ECO:0000256" key="1">
    <source>
        <dbReference type="ARBA" id="ARBA00022737"/>
    </source>
</evidence>
<dbReference type="Gene3D" id="1.25.40.20">
    <property type="entry name" value="Ankyrin repeat-containing domain"/>
    <property type="match status" value="1"/>
</dbReference>
<feature type="repeat" description="ANK" evidence="3">
    <location>
        <begin position="155"/>
        <end position="187"/>
    </location>
</feature>
<keyword evidence="2 3" id="KW-0040">ANK repeat</keyword>
<feature type="repeat" description="ANK" evidence="3">
    <location>
        <begin position="122"/>
        <end position="154"/>
    </location>
</feature>
<accession>A0A653CSG6</accession>
<name>A0A653CSG6_CALMS</name>
<gene>
    <name evidence="4" type="ORF">CALMAC_LOCUS11483</name>
</gene>
<evidence type="ECO:0000313" key="4">
    <source>
        <dbReference type="EMBL" id="VEN50860.1"/>
    </source>
</evidence>